<evidence type="ECO:0000313" key="1">
    <source>
        <dbReference type="EMBL" id="WVZ10710.1"/>
    </source>
</evidence>
<reference evidence="1 2" key="1">
    <citation type="journal article" date="2023" name="Life. Sci Alliance">
        <title>Evolutionary insights into 3D genome organization and epigenetic landscape of Vigna mungo.</title>
        <authorList>
            <person name="Junaid A."/>
            <person name="Singh B."/>
            <person name="Bhatia S."/>
        </authorList>
    </citation>
    <scope>NUCLEOTIDE SEQUENCE [LARGE SCALE GENOMIC DNA]</scope>
    <source>
        <strain evidence="1">Urdbean</strain>
    </source>
</reference>
<accession>A0AAQ3NI50</accession>
<feature type="non-terminal residue" evidence="1">
    <location>
        <position position="1"/>
    </location>
</feature>
<organism evidence="1 2">
    <name type="scientific">Vigna mungo</name>
    <name type="common">Black gram</name>
    <name type="synonym">Phaseolus mungo</name>
    <dbReference type="NCBI Taxonomy" id="3915"/>
    <lineage>
        <taxon>Eukaryota</taxon>
        <taxon>Viridiplantae</taxon>
        <taxon>Streptophyta</taxon>
        <taxon>Embryophyta</taxon>
        <taxon>Tracheophyta</taxon>
        <taxon>Spermatophyta</taxon>
        <taxon>Magnoliopsida</taxon>
        <taxon>eudicotyledons</taxon>
        <taxon>Gunneridae</taxon>
        <taxon>Pentapetalae</taxon>
        <taxon>rosids</taxon>
        <taxon>fabids</taxon>
        <taxon>Fabales</taxon>
        <taxon>Fabaceae</taxon>
        <taxon>Papilionoideae</taxon>
        <taxon>50 kb inversion clade</taxon>
        <taxon>NPAAA clade</taxon>
        <taxon>indigoferoid/millettioid clade</taxon>
        <taxon>Phaseoleae</taxon>
        <taxon>Vigna</taxon>
    </lineage>
</organism>
<proteinExistence type="predicted"/>
<sequence length="104" mass="12127">ARRVTFEPAASATTLNLSGFSATISRVYKSIQGKRCTTSKNMRRRQLKLHLQRANIKSSHYYIHLSITPRKKIEYSFQRFTGIHRHKISNYVQQMFASKQHLAC</sequence>
<dbReference type="AlphaFoldDB" id="A0AAQ3NI50"/>
<protein>
    <submittedName>
        <fullName evidence="1">Uncharacterized protein</fullName>
    </submittedName>
</protein>
<dbReference type="Proteomes" id="UP001374535">
    <property type="component" value="Chromosome 5"/>
</dbReference>
<keyword evidence="2" id="KW-1185">Reference proteome</keyword>
<name>A0AAQ3NI50_VIGMU</name>
<evidence type="ECO:0000313" key="2">
    <source>
        <dbReference type="Proteomes" id="UP001374535"/>
    </source>
</evidence>
<dbReference type="EMBL" id="CP144696">
    <property type="protein sequence ID" value="WVZ10710.1"/>
    <property type="molecule type" value="Genomic_DNA"/>
</dbReference>
<gene>
    <name evidence="1" type="ORF">V8G54_015240</name>
</gene>